<evidence type="ECO:0000256" key="1">
    <source>
        <dbReference type="ARBA" id="ARBA00023015"/>
    </source>
</evidence>
<accession>A0A3A3F1U9</accession>
<dbReference type="InterPro" id="IPR018060">
    <property type="entry name" value="HTH_AraC"/>
</dbReference>
<dbReference type="Pfam" id="PF12625">
    <property type="entry name" value="Arabinose_bd"/>
    <property type="match status" value="1"/>
</dbReference>
<dbReference type="PANTHER" id="PTHR47894:SF1">
    <property type="entry name" value="HTH-TYPE TRANSCRIPTIONAL REGULATOR VQSM"/>
    <property type="match status" value="1"/>
</dbReference>
<dbReference type="GO" id="GO:0003700">
    <property type="term" value="F:DNA-binding transcription factor activity"/>
    <property type="evidence" value="ECO:0007669"/>
    <property type="project" value="InterPro"/>
</dbReference>
<dbReference type="Pfam" id="PF12833">
    <property type="entry name" value="HTH_18"/>
    <property type="match status" value="1"/>
</dbReference>
<evidence type="ECO:0000259" key="4">
    <source>
        <dbReference type="PROSITE" id="PS01124"/>
    </source>
</evidence>
<dbReference type="GO" id="GO:0000976">
    <property type="term" value="F:transcription cis-regulatory region binding"/>
    <property type="evidence" value="ECO:0007669"/>
    <property type="project" value="TreeGrafter"/>
</dbReference>
<evidence type="ECO:0000313" key="6">
    <source>
        <dbReference type="Proteomes" id="UP000265938"/>
    </source>
</evidence>
<proteinExistence type="predicted"/>
<organism evidence="5 6">
    <name type="scientific">Pseudoalteromonas gelatinilytica</name>
    <dbReference type="NCBI Taxonomy" id="1703256"/>
    <lineage>
        <taxon>Bacteria</taxon>
        <taxon>Pseudomonadati</taxon>
        <taxon>Pseudomonadota</taxon>
        <taxon>Gammaproteobacteria</taxon>
        <taxon>Alteromonadales</taxon>
        <taxon>Pseudoalteromonadaceae</taxon>
        <taxon>Pseudoalteromonas</taxon>
    </lineage>
</organism>
<comment type="caution">
    <text evidence="5">The sequence shown here is derived from an EMBL/GenBank/DDBJ whole genome shotgun (WGS) entry which is preliminary data.</text>
</comment>
<reference evidence="5 6" key="1">
    <citation type="submission" date="2018-09" db="EMBL/GenBank/DDBJ databases">
        <title>Identification of marine bacteria producing industrial enzymes.</title>
        <authorList>
            <person name="Cheng T.H."/>
            <person name="Saidin J."/>
            <person name="Muhd D.D."/>
            <person name="Isa M.N.M."/>
            <person name="Bakar M.F.A."/>
            <person name="Ismail N."/>
        </authorList>
    </citation>
    <scope>NUCLEOTIDE SEQUENCE [LARGE SCALE GENOMIC DNA]</scope>
    <source>
        <strain evidence="5 6">MNAD 1.6</strain>
    </source>
</reference>
<dbReference type="PANTHER" id="PTHR47894">
    <property type="entry name" value="HTH-TYPE TRANSCRIPTIONAL REGULATOR GADX"/>
    <property type="match status" value="1"/>
</dbReference>
<keyword evidence="2" id="KW-0238">DNA-binding</keyword>
<sequence>MRTLSSWWLRAMAESFKWQGLPINELFAAANIPLAELSSQTARYPQASVSMLWKQAQAMLPNTHLGLYVGSNMNVRAIPVVGMAIIQSTQLLSAFRLILRYQKLMGDTHNVSLIDHGSEYELRFNFSDGERDMSLLSYEAPMAFCVKIARTVKGKDWHPTRICLQRKEPHREINAHFNCNIEYGATTHSLFFRENTDSEPVLSSQMKLVTQTNVTQVLRILLEEHLIQGQITSKAMAKALNMSEKTLQRRLANEGTSFSKELASLRQQKSVSLLNETDLSVTEIAFLCGYSEISAFHHAFHRWYGMSPKSYKQKMAIIAGS</sequence>
<protein>
    <submittedName>
        <fullName evidence="5">AraC family transcriptional regulator</fullName>
    </submittedName>
</protein>
<dbReference type="SUPFAM" id="SSF46689">
    <property type="entry name" value="Homeodomain-like"/>
    <property type="match status" value="1"/>
</dbReference>
<dbReference type="Proteomes" id="UP000265938">
    <property type="component" value="Unassembled WGS sequence"/>
</dbReference>
<keyword evidence="1" id="KW-0805">Transcription regulation</keyword>
<evidence type="ECO:0000256" key="2">
    <source>
        <dbReference type="ARBA" id="ARBA00023125"/>
    </source>
</evidence>
<dbReference type="GO" id="GO:0005829">
    <property type="term" value="C:cytosol"/>
    <property type="evidence" value="ECO:0007669"/>
    <property type="project" value="TreeGrafter"/>
</dbReference>
<dbReference type="EMBL" id="QYSE01000002">
    <property type="protein sequence ID" value="RJF35570.1"/>
    <property type="molecule type" value="Genomic_DNA"/>
</dbReference>
<evidence type="ECO:0000313" key="5">
    <source>
        <dbReference type="EMBL" id="RJF35570.1"/>
    </source>
</evidence>
<feature type="domain" description="HTH araC/xylS-type" evidence="4">
    <location>
        <begin position="216"/>
        <end position="314"/>
    </location>
</feature>
<dbReference type="InterPro" id="IPR009057">
    <property type="entry name" value="Homeodomain-like_sf"/>
</dbReference>
<dbReference type="RefSeq" id="WP_119853045.1">
    <property type="nucleotide sequence ID" value="NZ_QYSE01000002.1"/>
</dbReference>
<dbReference type="Gene3D" id="1.10.10.60">
    <property type="entry name" value="Homeodomain-like"/>
    <property type="match status" value="1"/>
</dbReference>
<dbReference type="InterPro" id="IPR020449">
    <property type="entry name" value="Tscrpt_reg_AraC-type_HTH"/>
</dbReference>
<name>A0A3A3F1U9_9GAMM</name>
<dbReference type="PRINTS" id="PR00032">
    <property type="entry name" value="HTHARAC"/>
</dbReference>
<dbReference type="SMART" id="SM00342">
    <property type="entry name" value="HTH_ARAC"/>
    <property type="match status" value="1"/>
</dbReference>
<dbReference type="PROSITE" id="PS01124">
    <property type="entry name" value="HTH_ARAC_FAMILY_2"/>
    <property type="match status" value="1"/>
</dbReference>
<keyword evidence="3" id="KW-0804">Transcription</keyword>
<dbReference type="AlphaFoldDB" id="A0A3A3F1U9"/>
<evidence type="ECO:0000256" key="3">
    <source>
        <dbReference type="ARBA" id="ARBA00023163"/>
    </source>
</evidence>
<gene>
    <name evidence="5" type="ORF">D4741_11380</name>
</gene>
<dbReference type="InterPro" id="IPR032687">
    <property type="entry name" value="AraC-type_N"/>
</dbReference>